<keyword evidence="8" id="KW-1185">Reference proteome</keyword>
<evidence type="ECO:0000256" key="2">
    <source>
        <dbReference type="ARBA" id="ARBA00007589"/>
    </source>
</evidence>
<dbReference type="GO" id="GO:0006777">
    <property type="term" value="P:Mo-molybdopterin cofactor biosynthetic process"/>
    <property type="evidence" value="ECO:0007669"/>
    <property type="project" value="UniProtKB-KW"/>
</dbReference>
<evidence type="ECO:0000256" key="1">
    <source>
        <dbReference type="ARBA" id="ARBA00005046"/>
    </source>
</evidence>
<dbReference type="GO" id="GO:0005829">
    <property type="term" value="C:cytosol"/>
    <property type="evidence" value="ECO:0007669"/>
    <property type="project" value="TreeGrafter"/>
</dbReference>
<dbReference type="Pfam" id="PF03453">
    <property type="entry name" value="MoeA_N"/>
    <property type="match status" value="1"/>
</dbReference>
<dbReference type="SMART" id="SM00852">
    <property type="entry name" value="MoCF_biosynth"/>
    <property type="match status" value="1"/>
</dbReference>
<dbReference type="InterPro" id="IPR038987">
    <property type="entry name" value="MoeA-like"/>
</dbReference>
<comment type="pathway">
    <text evidence="1">Cofactor biosynthesis; molybdopterin biosynthesis.</text>
</comment>
<dbReference type="AlphaFoldDB" id="A0A2R5GIB6"/>
<dbReference type="InterPro" id="IPR005111">
    <property type="entry name" value="MoeA_C_domain_IV"/>
</dbReference>
<evidence type="ECO:0000256" key="5">
    <source>
        <dbReference type="SAM" id="MobiDB-lite"/>
    </source>
</evidence>
<dbReference type="InterPro" id="IPR036688">
    <property type="entry name" value="MoeA_C_domain_IV_sf"/>
</dbReference>
<feature type="compositionally biased region" description="Low complexity" evidence="5">
    <location>
        <begin position="109"/>
        <end position="121"/>
    </location>
</feature>
<comment type="caution">
    <text evidence="7">The sequence shown here is derived from an EMBL/GenBank/DDBJ whole genome shotgun (WGS) entry which is preliminary data.</text>
</comment>
<dbReference type="SUPFAM" id="SSF63867">
    <property type="entry name" value="MoeA C-terminal domain-like"/>
    <property type="match status" value="1"/>
</dbReference>
<dbReference type="SUPFAM" id="SSF63882">
    <property type="entry name" value="MoeA N-terminal region -like"/>
    <property type="match status" value="1"/>
</dbReference>
<dbReference type="Gene3D" id="2.170.190.11">
    <property type="entry name" value="Molybdopterin biosynthesis moea protein, domain 3"/>
    <property type="match status" value="1"/>
</dbReference>
<dbReference type="Gene3D" id="3.40.980.10">
    <property type="entry name" value="MoaB/Mog-like domain"/>
    <property type="match status" value="1"/>
</dbReference>
<dbReference type="InParanoid" id="A0A2R5GIB6"/>
<proteinExistence type="inferred from homology"/>
<evidence type="ECO:0000313" key="7">
    <source>
        <dbReference type="EMBL" id="GBG30640.1"/>
    </source>
</evidence>
<dbReference type="PANTHER" id="PTHR10192">
    <property type="entry name" value="MOLYBDOPTERIN BIOSYNTHESIS PROTEIN"/>
    <property type="match status" value="1"/>
</dbReference>
<dbReference type="Gene3D" id="2.40.340.10">
    <property type="entry name" value="MoeA, C-terminal, domain IV"/>
    <property type="match status" value="1"/>
</dbReference>
<dbReference type="GO" id="GO:0061599">
    <property type="term" value="F:molybdopterin molybdotransferase activity"/>
    <property type="evidence" value="ECO:0007669"/>
    <property type="project" value="TreeGrafter"/>
</dbReference>
<sequence length="878" mass="93899">MHLALELRLEVELLELELQFSNARDLADVVRKNQAVCVEFLQILREDHLLEDSDSLDEDATAAAAAKTNSQAVPVDWSSLARALGEALRLVNTILAASGTERQHHERQASSSWDYASASSSRTRDDKEQESDEEADNDRGESTLQRAALVGGTAVATALVGLGTYQAVRAQQQGYDLDVFSEAVEIAQFGDGVRVNGDYSRINAENTGRLVAEDAADVLHSLRHDGVSVDGSLAQTSHEVMRISREMELTLVKIAGALEALRAASRSRRAAHAARILLSPMASGMTPVAEALAAVLREATERCKGRIEERNTLDALGRALADDFRAPWNVPRHHTSIKDGYAVRAQDLQHQSDQDIRLEVIGSKAAGQDNPALVVGERQAVYVTTGSMIPNGADAVIEVEKTQLVNKEEGHEHSILVQAAAAAKACPNLDVRIPGSDTREGALLIEKGCLLGAAEVGILSMFGRATVHVIAAPRLGVLSTGDELIAPGASARQEDSSLIFDANRPMLLAKAQDAAYGKAEVVDLGILADQDNKEARDTWLQNMIQDNALDVLITSGGVSMGARDFVRGALERCGTVHVERIFMKPGKPLVFATVGDTLVFGLPGNPVSGTVTFDLLVAPALRTLAGWHDPLSSRLECRLAAPLRLDPIRPEYHRARLARDEETGTFLAHSTGFQRSSALPSMLGADVLLELPHAAHYGAPEIPAGTLVSAIIIGDLRTHTMLARPQAAAGPLLARALVSAGNGAAARLAEAARAAHVALDIVSMNSDEALMDRLRGSLHDEHLDEGLSLVLVPAAASFRALNEIDDALEKEGCRRASGISEVLRANAGPCQSEDTAWISQIGRILLRLDRVAPDSRIKAQLEAVTVALKAARDPALFQ</sequence>
<evidence type="ECO:0000259" key="6">
    <source>
        <dbReference type="SMART" id="SM00852"/>
    </source>
</evidence>
<dbReference type="Gene3D" id="3.90.105.10">
    <property type="entry name" value="Molybdopterin biosynthesis moea protein, domain 2"/>
    <property type="match status" value="1"/>
</dbReference>
<name>A0A2R5GIB6_9STRA</name>
<protein>
    <submittedName>
        <fullName evidence="7">Gephyrin</fullName>
    </submittedName>
</protein>
<reference evidence="7 8" key="1">
    <citation type="submission" date="2017-12" db="EMBL/GenBank/DDBJ databases">
        <title>Sequencing, de novo assembly and annotation of complete genome of a new Thraustochytrid species, strain FCC1311.</title>
        <authorList>
            <person name="Sedici K."/>
            <person name="Godart F."/>
            <person name="Aiese Cigliano R."/>
            <person name="Sanseverino W."/>
            <person name="Barakat M."/>
            <person name="Ortet P."/>
            <person name="Marechal E."/>
            <person name="Cagnac O."/>
            <person name="Amato A."/>
        </authorList>
    </citation>
    <scope>NUCLEOTIDE SEQUENCE [LARGE SCALE GENOMIC DNA]</scope>
</reference>
<dbReference type="CDD" id="cd00887">
    <property type="entry name" value="MoeA"/>
    <property type="match status" value="1"/>
</dbReference>
<dbReference type="InterPro" id="IPR036425">
    <property type="entry name" value="MoaB/Mog-like_dom_sf"/>
</dbReference>
<organism evidence="7 8">
    <name type="scientific">Hondaea fermentalgiana</name>
    <dbReference type="NCBI Taxonomy" id="2315210"/>
    <lineage>
        <taxon>Eukaryota</taxon>
        <taxon>Sar</taxon>
        <taxon>Stramenopiles</taxon>
        <taxon>Bigyra</taxon>
        <taxon>Labyrinthulomycetes</taxon>
        <taxon>Thraustochytrida</taxon>
        <taxon>Thraustochytriidae</taxon>
        <taxon>Hondaea</taxon>
    </lineage>
</organism>
<dbReference type="NCBIfam" id="NF045515">
    <property type="entry name" value="Glp_gephyrin"/>
    <property type="match status" value="1"/>
</dbReference>
<dbReference type="Pfam" id="PF00994">
    <property type="entry name" value="MoCF_biosynth"/>
    <property type="match status" value="1"/>
</dbReference>
<dbReference type="Proteomes" id="UP000241890">
    <property type="component" value="Unassembled WGS sequence"/>
</dbReference>
<feature type="region of interest" description="Disordered" evidence="5">
    <location>
        <begin position="100"/>
        <end position="142"/>
    </location>
</feature>
<dbReference type="InterPro" id="IPR005110">
    <property type="entry name" value="MoeA_linker/N"/>
</dbReference>
<dbReference type="PANTHER" id="PTHR10192:SF5">
    <property type="entry name" value="GEPHYRIN"/>
    <property type="match status" value="1"/>
</dbReference>
<dbReference type="InterPro" id="IPR036135">
    <property type="entry name" value="MoeA_linker/N_sf"/>
</dbReference>
<evidence type="ECO:0000256" key="4">
    <source>
        <dbReference type="ARBA" id="ARBA00023150"/>
    </source>
</evidence>
<dbReference type="EMBL" id="BEYU01000080">
    <property type="protein sequence ID" value="GBG30640.1"/>
    <property type="molecule type" value="Genomic_DNA"/>
</dbReference>
<dbReference type="InterPro" id="IPR008284">
    <property type="entry name" value="MoCF_biosynth_CS"/>
</dbReference>
<gene>
    <name evidence="7" type="ORF">FCC1311_068602</name>
</gene>
<dbReference type="PROSITE" id="PS01079">
    <property type="entry name" value="MOCF_BIOSYNTHESIS_2"/>
    <property type="match status" value="1"/>
</dbReference>
<evidence type="ECO:0000256" key="3">
    <source>
        <dbReference type="ARBA" id="ARBA00008339"/>
    </source>
</evidence>
<evidence type="ECO:0000313" key="8">
    <source>
        <dbReference type="Proteomes" id="UP000241890"/>
    </source>
</evidence>
<dbReference type="FunFam" id="2.170.190.11:FF:000001">
    <property type="entry name" value="Molybdopterin molybdenumtransferase"/>
    <property type="match status" value="1"/>
</dbReference>
<feature type="domain" description="MoaB/Mog" evidence="6">
    <location>
        <begin position="476"/>
        <end position="623"/>
    </location>
</feature>
<comment type="similarity">
    <text evidence="3">In the C-terminal section; belongs to the MoeA family.</text>
</comment>
<keyword evidence="4" id="KW-0501">Molybdenum cofactor biosynthesis</keyword>
<accession>A0A2R5GIB6</accession>
<dbReference type="InterPro" id="IPR001453">
    <property type="entry name" value="MoaB/Mog_dom"/>
</dbReference>
<dbReference type="Pfam" id="PF03454">
    <property type="entry name" value="MoeA_C"/>
    <property type="match status" value="1"/>
</dbReference>
<comment type="similarity">
    <text evidence="2">In the N-terminal section; belongs to the MoaB/Mog family.</text>
</comment>
<dbReference type="OrthoDB" id="4349954at2759"/>
<dbReference type="UniPathway" id="UPA00344"/>
<dbReference type="SUPFAM" id="SSF53218">
    <property type="entry name" value="Molybdenum cofactor biosynthesis proteins"/>
    <property type="match status" value="1"/>
</dbReference>